<evidence type="ECO:0000259" key="1">
    <source>
        <dbReference type="Pfam" id="PF22917"/>
    </source>
</evidence>
<dbReference type="CDD" id="cd08948">
    <property type="entry name" value="5beta-POR_like_SDR_a"/>
    <property type="match status" value="1"/>
</dbReference>
<keyword evidence="3" id="KW-1185">Reference proteome</keyword>
<accession>A0A428RR11</accession>
<dbReference type="Proteomes" id="UP000287144">
    <property type="component" value="Unassembled WGS sequence"/>
</dbReference>
<dbReference type="InterPro" id="IPR036291">
    <property type="entry name" value="NAD(P)-bd_dom_sf"/>
</dbReference>
<gene>
    <name evidence="2" type="ORF">CEP52_017471</name>
</gene>
<evidence type="ECO:0000313" key="3">
    <source>
        <dbReference type="Proteomes" id="UP000287144"/>
    </source>
</evidence>
<dbReference type="STRING" id="1325735.A0A428RR11"/>
<name>A0A428RR11_9HYPO</name>
<dbReference type="Gene3D" id="3.40.50.720">
    <property type="entry name" value="NAD(P)-binding Rossmann-like Domain"/>
    <property type="match status" value="1"/>
</dbReference>
<sequence>MSSNTNKVTLIFGASGISGWALMRECLSFPSTKTFSRVIGLSHRPLSKEAAHLPNDPRLELHSGLDLTNRDQTKEKLGSVPGIDDVTHVYFVAYTGHGGSPKDVVNVNATIVDNALIALNELCPKMEFFGYGIVGFGWPPAPWKEDLPRMPEPYASDIFYYAQCDVVARHAANKSWGWSEIRPSYLPGFVPHHNAMNVAQSLGLFLSYYRSMKGAGAECVFPGTPDSWTALRTESAQDLVAHIHIHVSLHTDKTSGRSFNVGDGDPVSWELTWPVLCEYFGLKGVGPLAQKEGEIYGIEWLMAQKESWPDWTQEQGLRKNALEDMQWDILQMILTLPVRIDYDLGASREIGFREILKPGEGYMVAFDRLREAQLLP</sequence>
<dbReference type="InterPro" id="IPR055222">
    <property type="entry name" value="PRISE-like_Rossmann-fold"/>
</dbReference>
<organism evidence="2 3">
    <name type="scientific">Fusarium oligoseptatum</name>
    <dbReference type="NCBI Taxonomy" id="2604345"/>
    <lineage>
        <taxon>Eukaryota</taxon>
        <taxon>Fungi</taxon>
        <taxon>Dikarya</taxon>
        <taxon>Ascomycota</taxon>
        <taxon>Pezizomycotina</taxon>
        <taxon>Sordariomycetes</taxon>
        <taxon>Hypocreomycetidae</taxon>
        <taxon>Hypocreales</taxon>
        <taxon>Nectriaceae</taxon>
        <taxon>Fusarium</taxon>
        <taxon>Fusarium solani species complex</taxon>
    </lineage>
</organism>
<proteinExistence type="predicted"/>
<evidence type="ECO:0000313" key="2">
    <source>
        <dbReference type="EMBL" id="RSL79850.1"/>
    </source>
</evidence>
<protein>
    <recommendedName>
        <fullName evidence="1">PRISE-like Rossmann-fold domain-containing protein</fullName>
    </recommendedName>
</protein>
<dbReference type="AlphaFoldDB" id="A0A428RR11"/>
<dbReference type="Pfam" id="PF22917">
    <property type="entry name" value="PRISE"/>
    <property type="match status" value="1"/>
</dbReference>
<feature type="domain" description="PRISE-like Rossmann-fold" evidence="1">
    <location>
        <begin position="10"/>
        <end position="376"/>
    </location>
</feature>
<comment type="caution">
    <text evidence="2">The sequence shown here is derived from an EMBL/GenBank/DDBJ whole genome shotgun (WGS) entry which is preliminary data.</text>
</comment>
<dbReference type="SUPFAM" id="SSF51735">
    <property type="entry name" value="NAD(P)-binding Rossmann-fold domains"/>
    <property type="match status" value="1"/>
</dbReference>
<dbReference type="EMBL" id="NKCK01000575">
    <property type="protein sequence ID" value="RSL79850.1"/>
    <property type="molecule type" value="Genomic_DNA"/>
</dbReference>
<reference evidence="2 3" key="1">
    <citation type="submission" date="2017-06" db="EMBL/GenBank/DDBJ databases">
        <title>Comparative genomic analysis of Ambrosia Fusariam Clade fungi.</title>
        <authorList>
            <person name="Stajich J.E."/>
            <person name="Carrillo J."/>
            <person name="Kijimoto T."/>
            <person name="Eskalen A."/>
            <person name="O'Donnell K."/>
            <person name="Kasson M."/>
        </authorList>
    </citation>
    <scope>NUCLEOTIDE SEQUENCE [LARGE SCALE GENOMIC DNA]</scope>
    <source>
        <strain evidence="2 3">NRRL62579</strain>
    </source>
</reference>
<dbReference type="PANTHER" id="PTHR32487">
    <property type="entry name" value="3-OXO-DELTA(4,5)-STEROID 5-BETA-REDUCTASE"/>
    <property type="match status" value="1"/>
</dbReference>
<dbReference type="PANTHER" id="PTHR32487:SF8">
    <property type="entry name" value="NAD-DEPENDENT EPIMERASE_DEHYDRATASE DOMAIN-CONTAINING PROTEIN"/>
    <property type="match status" value="1"/>
</dbReference>